<protein>
    <submittedName>
        <fullName evidence="2">Uncharacterized protein</fullName>
    </submittedName>
</protein>
<dbReference type="HOGENOM" id="CLU_1512983_0_0_1"/>
<organism evidence="2 3">
    <name type="scientific">Oryza sativa subsp. indica</name>
    <name type="common">Rice</name>
    <dbReference type="NCBI Taxonomy" id="39946"/>
    <lineage>
        <taxon>Eukaryota</taxon>
        <taxon>Viridiplantae</taxon>
        <taxon>Streptophyta</taxon>
        <taxon>Embryophyta</taxon>
        <taxon>Tracheophyta</taxon>
        <taxon>Spermatophyta</taxon>
        <taxon>Magnoliopsida</taxon>
        <taxon>Liliopsida</taxon>
        <taxon>Poales</taxon>
        <taxon>Poaceae</taxon>
        <taxon>BOP clade</taxon>
        <taxon>Oryzoideae</taxon>
        <taxon>Oryzeae</taxon>
        <taxon>Oryzinae</taxon>
        <taxon>Oryza</taxon>
        <taxon>Oryza sativa</taxon>
    </lineage>
</organism>
<dbReference type="Gramene" id="BGIOSGA006437-TA">
    <property type="protein sequence ID" value="BGIOSGA006437-PA"/>
    <property type="gene ID" value="BGIOSGA006437"/>
</dbReference>
<dbReference type="Proteomes" id="UP000007015">
    <property type="component" value="Chromosome 2"/>
</dbReference>
<evidence type="ECO:0000256" key="1">
    <source>
        <dbReference type="SAM" id="MobiDB-lite"/>
    </source>
</evidence>
<dbReference type="AlphaFoldDB" id="B8AI93"/>
<accession>B8AI93</accession>
<keyword evidence="3" id="KW-1185">Reference proteome</keyword>
<sequence>MRGNIVHVRRGGLRMLCPATERVTDKEMMRGTNAATSAGPGMGSIIDEALCLMKLRENVVDSMKADLYTPVVAATRDGGAEARGGRRRGFGGVLVHEVDVIRGRSRPPPHRHPGGAPSAPPASAPTSTRSLPSSPMTSAFTTSSARRSSTSVASASTTAVLHLPSSFPLWRAIPDCST</sequence>
<proteinExistence type="predicted"/>
<dbReference type="EMBL" id="CM000127">
    <property type="protein sequence ID" value="EEC73209.1"/>
    <property type="molecule type" value="Genomic_DNA"/>
</dbReference>
<gene>
    <name evidence="2" type="ORF">OsI_07292</name>
</gene>
<feature type="compositionally biased region" description="Basic residues" evidence="1">
    <location>
        <begin position="103"/>
        <end position="113"/>
    </location>
</feature>
<dbReference type="STRING" id="39946.B8AI93"/>
<feature type="compositionally biased region" description="Low complexity" evidence="1">
    <location>
        <begin position="124"/>
        <end position="152"/>
    </location>
</feature>
<name>B8AI93_ORYSI</name>
<evidence type="ECO:0000313" key="3">
    <source>
        <dbReference type="Proteomes" id="UP000007015"/>
    </source>
</evidence>
<evidence type="ECO:0000313" key="2">
    <source>
        <dbReference type="EMBL" id="EEC73209.1"/>
    </source>
</evidence>
<feature type="region of interest" description="Disordered" evidence="1">
    <location>
        <begin position="103"/>
        <end position="152"/>
    </location>
</feature>
<reference evidence="2 3" key="1">
    <citation type="journal article" date="2005" name="PLoS Biol.">
        <title>The genomes of Oryza sativa: a history of duplications.</title>
        <authorList>
            <person name="Yu J."/>
            <person name="Wang J."/>
            <person name="Lin W."/>
            <person name="Li S."/>
            <person name="Li H."/>
            <person name="Zhou J."/>
            <person name="Ni P."/>
            <person name="Dong W."/>
            <person name="Hu S."/>
            <person name="Zeng C."/>
            <person name="Zhang J."/>
            <person name="Zhang Y."/>
            <person name="Li R."/>
            <person name="Xu Z."/>
            <person name="Li S."/>
            <person name="Li X."/>
            <person name="Zheng H."/>
            <person name="Cong L."/>
            <person name="Lin L."/>
            <person name="Yin J."/>
            <person name="Geng J."/>
            <person name="Li G."/>
            <person name="Shi J."/>
            <person name="Liu J."/>
            <person name="Lv H."/>
            <person name="Li J."/>
            <person name="Wang J."/>
            <person name="Deng Y."/>
            <person name="Ran L."/>
            <person name="Shi X."/>
            <person name="Wang X."/>
            <person name="Wu Q."/>
            <person name="Li C."/>
            <person name="Ren X."/>
            <person name="Wang J."/>
            <person name="Wang X."/>
            <person name="Li D."/>
            <person name="Liu D."/>
            <person name="Zhang X."/>
            <person name="Ji Z."/>
            <person name="Zhao W."/>
            <person name="Sun Y."/>
            <person name="Zhang Z."/>
            <person name="Bao J."/>
            <person name="Han Y."/>
            <person name="Dong L."/>
            <person name="Ji J."/>
            <person name="Chen P."/>
            <person name="Wu S."/>
            <person name="Liu J."/>
            <person name="Xiao Y."/>
            <person name="Bu D."/>
            <person name="Tan J."/>
            <person name="Yang L."/>
            <person name="Ye C."/>
            <person name="Zhang J."/>
            <person name="Xu J."/>
            <person name="Zhou Y."/>
            <person name="Yu Y."/>
            <person name="Zhang B."/>
            <person name="Zhuang S."/>
            <person name="Wei H."/>
            <person name="Liu B."/>
            <person name="Lei M."/>
            <person name="Yu H."/>
            <person name="Li Y."/>
            <person name="Xu H."/>
            <person name="Wei S."/>
            <person name="He X."/>
            <person name="Fang L."/>
            <person name="Zhang Z."/>
            <person name="Zhang Y."/>
            <person name="Huang X."/>
            <person name="Su Z."/>
            <person name="Tong W."/>
            <person name="Li J."/>
            <person name="Tong Z."/>
            <person name="Li S."/>
            <person name="Ye J."/>
            <person name="Wang L."/>
            <person name="Fang L."/>
            <person name="Lei T."/>
            <person name="Chen C."/>
            <person name="Chen H."/>
            <person name="Xu Z."/>
            <person name="Li H."/>
            <person name="Huang H."/>
            <person name="Zhang F."/>
            <person name="Xu H."/>
            <person name="Li N."/>
            <person name="Zhao C."/>
            <person name="Li S."/>
            <person name="Dong L."/>
            <person name="Huang Y."/>
            <person name="Li L."/>
            <person name="Xi Y."/>
            <person name="Qi Q."/>
            <person name="Li W."/>
            <person name="Zhang B."/>
            <person name="Hu W."/>
            <person name="Zhang Y."/>
            <person name="Tian X."/>
            <person name="Jiao Y."/>
            <person name="Liang X."/>
            <person name="Jin J."/>
            <person name="Gao L."/>
            <person name="Zheng W."/>
            <person name="Hao B."/>
            <person name="Liu S."/>
            <person name="Wang W."/>
            <person name="Yuan L."/>
            <person name="Cao M."/>
            <person name="McDermott J."/>
            <person name="Samudrala R."/>
            <person name="Wang J."/>
            <person name="Wong G.K."/>
            <person name="Yang H."/>
        </authorList>
    </citation>
    <scope>NUCLEOTIDE SEQUENCE [LARGE SCALE GENOMIC DNA]</scope>
    <source>
        <strain evidence="3">cv. 93-11</strain>
    </source>
</reference>